<dbReference type="Pfam" id="PF06486">
    <property type="entry name" value="DUF1093"/>
    <property type="match status" value="1"/>
</dbReference>
<dbReference type="InterPro" id="IPR006542">
    <property type="entry name" value="DUF1093"/>
</dbReference>
<dbReference type="PANTHER" id="PTHR36433">
    <property type="entry name" value="HYPOTHETICAL CYTOSOLIC PROTEIN"/>
    <property type="match status" value="1"/>
</dbReference>
<name>A0A0F7EJ47_BRELA</name>
<proteinExistence type="predicted"/>
<keyword evidence="1" id="KW-0812">Transmembrane</keyword>
<dbReference type="NCBIfam" id="TIGR01655">
    <property type="entry name" value="yxeA_fam"/>
    <property type="match status" value="1"/>
</dbReference>
<dbReference type="PANTHER" id="PTHR36433:SF2">
    <property type="entry name" value="YXEA FAMILY PROTEIN"/>
    <property type="match status" value="1"/>
</dbReference>
<evidence type="ECO:0008006" key="3">
    <source>
        <dbReference type="Google" id="ProtNLM"/>
    </source>
</evidence>
<organism evidence="2">
    <name type="scientific">Brevibacillus laterosporus</name>
    <name type="common">Bacillus laterosporus</name>
    <dbReference type="NCBI Taxonomy" id="1465"/>
    <lineage>
        <taxon>Bacteria</taxon>
        <taxon>Bacillati</taxon>
        <taxon>Bacillota</taxon>
        <taxon>Bacilli</taxon>
        <taxon>Bacillales</taxon>
        <taxon>Paenibacillaceae</taxon>
        <taxon>Brevibacillus</taxon>
    </lineage>
</organism>
<dbReference type="AlphaFoldDB" id="A0A0F7EJ47"/>
<dbReference type="EMBL" id="CP011076">
    <property type="protein sequence ID" value="AKF95915.1"/>
    <property type="molecule type" value="Genomic_DNA"/>
</dbReference>
<gene>
    <name evidence="2" type="ORF">EX87_20220</name>
</gene>
<keyword evidence="1" id="KW-0472">Membrane</keyword>
<evidence type="ECO:0000313" key="2">
    <source>
        <dbReference type="EMBL" id="AKF95915.1"/>
    </source>
</evidence>
<feature type="transmembrane region" description="Helical" evidence="1">
    <location>
        <begin position="12"/>
        <end position="30"/>
    </location>
</feature>
<protein>
    <recommendedName>
        <fullName evidence="3">YxeA family protein</fullName>
    </recommendedName>
</protein>
<keyword evidence="2" id="KW-0614">Plasmid</keyword>
<dbReference type="InterPro" id="IPR036166">
    <property type="entry name" value="YxeA-like_sf"/>
</dbReference>
<dbReference type="SUPFAM" id="SSF159121">
    <property type="entry name" value="BC4932-like"/>
    <property type="match status" value="1"/>
</dbReference>
<evidence type="ECO:0000256" key="1">
    <source>
        <dbReference type="SAM" id="Phobius"/>
    </source>
</evidence>
<reference evidence="2" key="1">
    <citation type="submission" date="2015-03" db="EMBL/GenBank/DDBJ databases">
        <title>MIGS Cultured Bacterial/Archaeal sample from Brevibacillus laterosporus.</title>
        <authorList>
            <person name="Zeng D."/>
            <person name="Zhu L."/>
            <person name="Dong G."/>
            <person name="Ye W."/>
            <person name="Ren D."/>
            <person name="Wu L."/>
            <person name="Xu J."/>
            <person name="Li G."/>
            <person name="Guo L."/>
        </authorList>
    </citation>
    <scope>NUCLEOTIDE SEQUENCE</scope>
    <source>
        <strain evidence="2">B9</strain>
        <plasmid evidence="2">unnamed2</plasmid>
    </source>
</reference>
<sequence length="129" mass="14420">MLGRYFVSINKFVIILAAIVAGILLLLFALRGQSVMLDRLNPIIPVKPYYTIVQTDGKKLNDTQWEYQLVGYDDEGQQNIFIMIASKNLRKGAYLEVYAKGLNGKGWTEVTPAGIPEKAQIKLSSPKES</sequence>
<keyword evidence="1" id="KW-1133">Transmembrane helix</keyword>
<accession>A0A0F7EJ47</accession>
<dbReference type="Gene3D" id="2.40.50.480">
    <property type="match status" value="1"/>
</dbReference>
<geneLocation type="plasmid" evidence="2">
    <name>unnamed2</name>
</geneLocation>